<organism evidence="2">
    <name type="scientific">Bellilinea caldifistulae</name>
    <dbReference type="NCBI Taxonomy" id="360411"/>
    <lineage>
        <taxon>Bacteria</taxon>
        <taxon>Bacillati</taxon>
        <taxon>Chloroflexota</taxon>
        <taxon>Anaerolineae</taxon>
        <taxon>Anaerolineales</taxon>
        <taxon>Anaerolineaceae</taxon>
        <taxon>Bellilinea</taxon>
    </lineage>
</organism>
<name>A0A7C4L126_9CHLR</name>
<protein>
    <submittedName>
        <fullName evidence="2">Uncharacterized protein</fullName>
    </submittedName>
</protein>
<dbReference type="AlphaFoldDB" id="A0A7C4L126"/>
<sequence>MKRRITPFVLLAVSLVVLLVSFLPAPLMNTQFGLDAAVINPQNSDQTKSFIDFQISYPRWVRLDETGSVKLRINMNGADSGDLQGWQARLEMNGVVISPHGESRQRIAPGKETLFRWNIKPYKSKAGRGTLWVYSVRDNGQSQGEVSLILAHPFEIRIWNWMGEAGWMALRVIAAAGVLAGLIWLWVNRE</sequence>
<accession>A0A7C4L126</accession>
<comment type="caution">
    <text evidence="2">The sequence shown here is derived from an EMBL/GenBank/DDBJ whole genome shotgun (WGS) entry which is preliminary data.</text>
</comment>
<feature type="transmembrane region" description="Helical" evidence="1">
    <location>
        <begin position="165"/>
        <end position="187"/>
    </location>
</feature>
<evidence type="ECO:0000313" key="2">
    <source>
        <dbReference type="EMBL" id="HGS86861.1"/>
    </source>
</evidence>
<reference evidence="2" key="1">
    <citation type="journal article" date="2020" name="mSystems">
        <title>Genome- and Community-Level Interaction Insights into Carbon Utilization and Element Cycling Functions of Hydrothermarchaeota in Hydrothermal Sediment.</title>
        <authorList>
            <person name="Zhou Z."/>
            <person name="Liu Y."/>
            <person name="Xu W."/>
            <person name="Pan J."/>
            <person name="Luo Z.H."/>
            <person name="Li M."/>
        </authorList>
    </citation>
    <scope>NUCLEOTIDE SEQUENCE [LARGE SCALE GENOMIC DNA]</scope>
    <source>
        <strain evidence="2">SpSt-556</strain>
    </source>
</reference>
<proteinExistence type="predicted"/>
<keyword evidence="1" id="KW-0812">Transmembrane</keyword>
<dbReference type="EMBL" id="DSXR01000051">
    <property type="protein sequence ID" value="HGS86861.1"/>
    <property type="molecule type" value="Genomic_DNA"/>
</dbReference>
<keyword evidence="1" id="KW-0472">Membrane</keyword>
<gene>
    <name evidence="2" type="ORF">ENT17_04510</name>
</gene>
<evidence type="ECO:0000256" key="1">
    <source>
        <dbReference type="SAM" id="Phobius"/>
    </source>
</evidence>
<keyword evidence="1" id="KW-1133">Transmembrane helix</keyword>